<evidence type="ECO:0000313" key="3">
    <source>
        <dbReference type="EMBL" id="KAF9729532.1"/>
    </source>
</evidence>
<feature type="region of interest" description="Disordered" evidence="2">
    <location>
        <begin position="53"/>
        <end position="78"/>
    </location>
</feature>
<feature type="compositionally biased region" description="Basic and acidic residues" evidence="2">
    <location>
        <begin position="235"/>
        <end position="254"/>
    </location>
</feature>
<dbReference type="AlphaFoldDB" id="A0A9P6KK77"/>
<feature type="compositionally biased region" description="Acidic residues" evidence="2">
    <location>
        <begin position="448"/>
        <end position="489"/>
    </location>
</feature>
<dbReference type="Proteomes" id="UP000756921">
    <property type="component" value="Unassembled WGS sequence"/>
</dbReference>
<feature type="compositionally biased region" description="Polar residues" evidence="2">
    <location>
        <begin position="59"/>
        <end position="68"/>
    </location>
</feature>
<reference evidence="3" key="1">
    <citation type="journal article" date="2020" name="Mol. Plant Microbe Interact.">
        <title>Genome Sequence of the Biocontrol Agent Coniothyrium minitans strain Conio (IMI 134523).</title>
        <authorList>
            <person name="Patel D."/>
            <person name="Shittu T.A."/>
            <person name="Baroncelli R."/>
            <person name="Muthumeenakshi S."/>
            <person name="Osborne T.H."/>
            <person name="Janganan T.K."/>
            <person name="Sreenivasaprasad S."/>
        </authorList>
    </citation>
    <scope>NUCLEOTIDE SEQUENCE</scope>
    <source>
        <strain evidence="3">Conio</strain>
    </source>
</reference>
<dbReference type="EMBL" id="WJXW01000016">
    <property type="protein sequence ID" value="KAF9729532.1"/>
    <property type="molecule type" value="Genomic_DNA"/>
</dbReference>
<sequence length="862" mass="97580">MTSSDDLAEQQIFAEIQASVKKVQHHAHEPPSSSAILSASLLNAARLDRRPTVAAAPSYSHSHTSHGLPQSGPVGANRMARASGVGKLKPVGFLHEDRAKQPRRDLARRGDLYELGFSSPEKTAVRPPAKARQKPSDEKTKGRVQRHVSPEFEAHAPLTPPETEETTREAPAVSPSVPRTHGNHFEKVPEMSTETSKVLPSDPFKEPGQELLPSKRKPRKQAQKTGRPAKSTRKGSAEDETGKAGQSKSRDGPHRATSPQVVISSAYPHVRSTWAANAKQAGTYPPEHYHQAEPPQSAQKPPEQDLEIRKPQPPKRRKITRLKPSKLMTGLDIQFDSEVDTIESSRPTKQAQHEPQPRELASRPRKDNLPQASKKFGYSEIRSGPKDGNSEGAATRQTRSKTATKPNDPVSVSTTHSERSKRDTSQRHRPQKSNKAALNTADNVQNEPDMEEEDDPDRVATEVDEAEQSSDEDISDGEDDEAREDDEDREHDHNAQYPGMDMVFKFLESAEHSGNCRTEDAMAVKDACRIALDLLADPESTLDEVSITTKNIQKSLSKYGAGSDDKQRKSLKIDAYAYLFRQVVSYLKSLYDWLLQKYRVFESSLDAMRIVAPLVNAIVLFNDRVAAWRISIPTRYKGVRLIKDVEIHLIVPLRKLSQAYVTILCNLKDQAWKRRAYEELEQETREREQNEEEKQEMEALRIEKLNDWIELHVCRLRIEPSAHRRHALSMRHEYFDKKVAKWTDEETEGQEERDANGVLFSRVDLFKKRVVPPVSPCPDDDEKEWTDEQMKALIYGLQNFAGPCVFQKIFEHFCGVGQPLRRFGVPEITAKAADVKVRLLRTYEEREWKEVPKWIQKIPILP</sequence>
<feature type="region of interest" description="Disordered" evidence="2">
    <location>
        <begin position="92"/>
        <end position="264"/>
    </location>
</feature>
<feature type="compositionally biased region" description="Basic and acidic residues" evidence="2">
    <location>
        <begin position="416"/>
        <end position="426"/>
    </location>
</feature>
<feature type="region of interest" description="Disordered" evidence="2">
    <location>
        <begin position="277"/>
        <end position="497"/>
    </location>
</feature>
<gene>
    <name evidence="3" type="ORF">PMIN01_12396</name>
</gene>
<dbReference type="OrthoDB" id="3939134at2759"/>
<feature type="compositionally biased region" description="Basic residues" evidence="2">
    <location>
        <begin position="312"/>
        <end position="324"/>
    </location>
</feature>
<evidence type="ECO:0000256" key="1">
    <source>
        <dbReference type="SAM" id="Coils"/>
    </source>
</evidence>
<feature type="compositionally biased region" description="Polar residues" evidence="2">
    <location>
        <begin position="433"/>
        <end position="446"/>
    </location>
</feature>
<feature type="compositionally biased region" description="Basic and acidic residues" evidence="2">
    <location>
        <begin position="351"/>
        <end position="368"/>
    </location>
</feature>
<keyword evidence="1" id="KW-0175">Coiled coil</keyword>
<accession>A0A9P6KK77</accession>
<protein>
    <submittedName>
        <fullName evidence="3">Uncharacterized protein</fullName>
    </submittedName>
</protein>
<organism evidence="3 4">
    <name type="scientific">Paraphaeosphaeria minitans</name>
    <dbReference type="NCBI Taxonomy" id="565426"/>
    <lineage>
        <taxon>Eukaryota</taxon>
        <taxon>Fungi</taxon>
        <taxon>Dikarya</taxon>
        <taxon>Ascomycota</taxon>
        <taxon>Pezizomycotina</taxon>
        <taxon>Dothideomycetes</taxon>
        <taxon>Pleosporomycetidae</taxon>
        <taxon>Pleosporales</taxon>
        <taxon>Massarineae</taxon>
        <taxon>Didymosphaeriaceae</taxon>
        <taxon>Paraphaeosphaeria</taxon>
    </lineage>
</organism>
<comment type="caution">
    <text evidence="3">The sequence shown here is derived from an EMBL/GenBank/DDBJ whole genome shotgun (WGS) entry which is preliminary data.</text>
</comment>
<evidence type="ECO:0000256" key="2">
    <source>
        <dbReference type="SAM" id="MobiDB-lite"/>
    </source>
</evidence>
<evidence type="ECO:0000313" key="4">
    <source>
        <dbReference type="Proteomes" id="UP000756921"/>
    </source>
</evidence>
<keyword evidence="4" id="KW-1185">Reference proteome</keyword>
<feature type="coiled-coil region" evidence="1">
    <location>
        <begin position="673"/>
        <end position="707"/>
    </location>
</feature>
<name>A0A9P6KK77_9PLEO</name>
<feature type="compositionally biased region" description="Basic and acidic residues" evidence="2">
    <location>
        <begin position="94"/>
        <end position="112"/>
    </location>
</feature>
<proteinExistence type="predicted"/>
<feature type="compositionally biased region" description="Polar residues" evidence="2">
    <location>
        <begin position="395"/>
        <end position="415"/>
    </location>
</feature>